<accession>A0ABM8W9J8</accession>
<comment type="caution">
    <text evidence="3">The sequence shown here is derived from an EMBL/GenBank/DDBJ whole genome shotgun (WGS) entry which is preliminary data.</text>
</comment>
<gene>
    <name evidence="3" type="ORF">LMG23994_00320</name>
</gene>
<evidence type="ECO:0000256" key="2">
    <source>
        <dbReference type="SAM" id="SignalP"/>
    </source>
</evidence>
<keyword evidence="1" id="KW-0175">Coiled coil</keyword>
<organism evidence="3 4">
    <name type="scientific">Cupriavidus pinatubonensis</name>
    <dbReference type="NCBI Taxonomy" id="248026"/>
    <lineage>
        <taxon>Bacteria</taxon>
        <taxon>Pseudomonadati</taxon>
        <taxon>Pseudomonadota</taxon>
        <taxon>Betaproteobacteria</taxon>
        <taxon>Burkholderiales</taxon>
        <taxon>Burkholderiaceae</taxon>
        <taxon>Cupriavidus</taxon>
    </lineage>
</organism>
<evidence type="ECO:0000313" key="3">
    <source>
        <dbReference type="EMBL" id="CAG9163880.1"/>
    </source>
</evidence>
<sequence length="277" mass="30780">MKTFAGAILLAVPLIASAQNTFEGVVRGLLNMPQKPDYRAQLERQAADAEDKRSAVEEAAIEKVRNGAGPHAACSQAADEHRIARDFSLKIERTCLQAVNDAYLERQQAVEQQRREEAAAREAERKEKEAAALLALERNVADIRAGRRKVGTLQEADAIYQPQNGTPLASAPKVRPDGKTYFISGTIESPDSKAPAFTAIANGSKVAYQLAQAWNHREYLYFHVRLPKEIEEIYFDQAKVGQGFTLVGKYSANVDYETVAGQKKSMPVFEALYFEFW</sequence>
<reference evidence="3 4" key="1">
    <citation type="submission" date="2021-08" db="EMBL/GenBank/DDBJ databases">
        <authorList>
            <person name="Peeters C."/>
        </authorList>
    </citation>
    <scope>NUCLEOTIDE SEQUENCE [LARGE SCALE GENOMIC DNA]</scope>
    <source>
        <strain evidence="3 4">LMG 23994</strain>
    </source>
</reference>
<dbReference type="RefSeq" id="WP_223999122.1">
    <property type="nucleotide sequence ID" value="NZ_CAJZAF010000001.1"/>
</dbReference>
<protein>
    <submittedName>
        <fullName evidence="3">Uncharacterized protein</fullName>
    </submittedName>
</protein>
<feature type="signal peptide" evidence="2">
    <location>
        <begin position="1"/>
        <end position="18"/>
    </location>
</feature>
<feature type="chain" id="PRO_5046926929" evidence="2">
    <location>
        <begin position="19"/>
        <end position="277"/>
    </location>
</feature>
<keyword evidence="4" id="KW-1185">Reference proteome</keyword>
<keyword evidence="2" id="KW-0732">Signal</keyword>
<dbReference type="EMBL" id="CAJZAF010000001">
    <property type="protein sequence ID" value="CAG9163880.1"/>
    <property type="molecule type" value="Genomic_DNA"/>
</dbReference>
<proteinExistence type="predicted"/>
<feature type="coiled-coil region" evidence="1">
    <location>
        <begin position="106"/>
        <end position="136"/>
    </location>
</feature>
<name>A0ABM8W9J8_9BURK</name>
<evidence type="ECO:0000256" key="1">
    <source>
        <dbReference type="SAM" id="Coils"/>
    </source>
</evidence>
<dbReference type="Proteomes" id="UP000701702">
    <property type="component" value="Unassembled WGS sequence"/>
</dbReference>
<evidence type="ECO:0000313" key="4">
    <source>
        <dbReference type="Proteomes" id="UP000701702"/>
    </source>
</evidence>